<evidence type="ECO:0000313" key="4">
    <source>
        <dbReference type="Proteomes" id="UP000327085"/>
    </source>
</evidence>
<dbReference type="Gramene" id="VVA33109">
    <property type="protein sequence ID" value="VVA33109"/>
    <property type="gene ID" value="Prudul26B002963"/>
</dbReference>
<evidence type="ECO:0000313" key="2">
    <source>
        <dbReference type="EMBL" id="VVA29144.1"/>
    </source>
</evidence>
<dbReference type="Gramene" id="VVA29144">
    <property type="protein sequence ID" value="VVA29144"/>
    <property type="gene ID" value="Prudul26B013139"/>
</dbReference>
<reference evidence="2" key="1">
    <citation type="submission" date="2019-07" db="EMBL/GenBank/DDBJ databases">
        <authorList>
            <person name="Alioto T."/>
            <person name="Alioto T."/>
            <person name="Gomez Garrido J."/>
        </authorList>
    </citation>
    <scope>NUCLEOTIDE SEQUENCE</scope>
</reference>
<dbReference type="Proteomes" id="UP000327085">
    <property type="component" value="Chromosome 6"/>
</dbReference>
<reference evidence="4" key="2">
    <citation type="journal article" date="2020" name="Plant J.">
        <title>Transposons played a major role in the diversification between the closely related almond and peach genomes: results from the almond genome sequence.</title>
        <authorList>
            <person name="Alioto T."/>
            <person name="Alexiou K.G."/>
            <person name="Bardil A."/>
            <person name="Barteri F."/>
            <person name="Castanera R."/>
            <person name="Cruz F."/>
            <person name="Dhingra A."/>
            <person name="Duval H."/>
            <person name="Fernandez I Marti A."/>
            <person name="Frias L."/>
            <person name="Galan B."/>
            <person name="Garcia J.L."/>
            <person name="Howad W."/>
            <person name="Gomez-Garrido J."/>
            <person name="Gut M."/>
            <person name="Julca I."/>
            <person name="Morata J."/>
            <person name="Puigdomenech P."/>
            <person name="Ribeca P."/>
            <person name="Rubio Cabetas M.J."/>
            <person name="Vlasova A."/>
            <person name="Wirthensohn M."/>
            <person name="Garcia-Mas J."/>
            <person name="Gabaldon T."/>
            <person name="Casacuberta J.M."/>
            <person name="Arus P."/>
        </authorList>
    </citation>
    <scope>NUCLEOTIDE SEQUENCE [LARGE SCALE GENOMIC DNA]</scope>
    <source>
        <strain evidence="4">cv. Texas</strain>
    </source>
</reference>
<dbReference type="EMBL" id="CABIKO010000158">
    <property type="protein sequence ID" value="VVA29144.1"/>
    <property type="molecule type" value="Genomic_DNA"/>
</dbReference>
<evidence type="ECO:0000256" key="1">
    <source>
        <dbReference type="SAM" id="MobiDB-lite"/>
    </source>
</evidence>
<feature type="compositionally biased region" description="Polar residues" evidence="1">
    <location>
        <begin position="72"/>
        <end position="88"/>
    </location>
</feature>
<accession>A0A5E4FNU5</accession>
<gene>
    <name evidence="3" type="ORF">ALMOND_2B002963</name>
    <name evidence="2" type="ORF">ALMOND_2B013139</name>
</gene>
<feature type="region of interest" description="Disordered" evidence="1">
    <location>
        <begin position="72"/>
        <end position="94"/>
    </location>
</feature>
<organism evidence="2 4">
    <name type="scientific">Prunus dulcis</name>
    <name type="common">Almond</name>
    <name type="synonym">Amygdalus dulcis</name>
    <dbReference type="NCBI Taxonomy" id="3755"/>
    <lineage>
        <taxon>Eukaryota</taxon>
        <taxon>Viridiplantae</taxon>
        <taxon>Streptophyta</taxon>
        <taxon>Embryophyta</taxon>
        <taxon>Tracheophyta</taxon>
        <taxon>Spermatophyta</taxon>
        <taxon>Magnoliopsida</taxon>
        <taxon>eudicotyledons</taxon>
        <taxon>Gunneridae</taxon>
        <taxon>Pentapetalae</taxon>
        <taxon>rosids</taxon>
        <taxon>fabids</taxon>
        <taxon>Rosales</taxon>
        <taxon>Rosaceae</taxon>
        <taxon>Amygdaloideae</taxon>
        <taxon>Amygdaleae</taxon>
        <taxon>Prunus</taxon>
    </lineage>
</organism>
<evidence type="ECO:0000313" key="3">
    <source>
        <dbReference type="EMBL" id="VVA33109.1"/>
    </source>
</evidence>
<proteinExistence type="predicted"/>
<protein>
    <submittedName>
        <fullName evidence="2">Uncharacterized protein</fullName>
    </submittedName>
</protein>
<sequence>MHPATLDWTPKLQLTDTSKLSNHSLSLRRASLLSPFLRLLTLAATPSHYFSISLCYISLSLSLDANSSQHDSNSAKPTHLSSAKSISTKPKFHHRPPGYARIDYGNIVGGGSSSSAGFVKYASSVYYFIFCIVSNNWLYIKS</sequence>
<dbReference type="Proteomes" id="UP000327085">
    <property type="component" value="Chromosome 2"/>
</dbReference>
<dbReference type="InParanoid" id="A0A5E4FNU5"/>
<name>A0A5E4FNU5_PRUDU</name>
<dbReference type="EMBL" id="CABIKO010000274">
    <property type="protein sequence ID" value="VVA33109.1"/>
    <property type="molecule type" value="Genomic_DNA"/>
</dbReference>
<dbReference type="AlphaFoldDB" id="A0A5E4FNU5"/>